<evidence type="ECO:0000313" key="2">
    <source>
        <dbReference type="EMBL" id="KAI6779946.1"/>
    </source>
</evidence>
<keyword evidence="3" id="KW-1185">Reference proteome</keyword>
<evidence type="ECO:0000256" key="1">
    <source>
        <dbReference type="ARBA" id="ARBA00010364"/>
    </source>
</evidence>
<dbReference type="HAMAP" id="MF_00634">
    <property type="entry name" value="UPF0235"/>
    <property type="match status" value="1"/>
</dbReference>
<dbReference type="InterPro" id="IPR003746">
    <property type="entry name" value="DUF167"/>
</dbReference>
<reference evidence="2" key="1">
    <citation type="journal article" date="2021" name="J Fungi (Basel)">
        <title>Genomic and Metabolomic Analyses of the Marine Fungus Emericellopsis cladophorae: Insights into Saltwater Adaptability Mechanisms and Its Biosynthetic Potential.</title>
        <authorList>
            <person name="Goncalves M.F.M."/>
            <person name="Hilario S."/>
            <person name="Van de Peer Y."/>
            <person name="Esteves A.C."/>
            <person name="Alves A."/>
        </authorList>
    </citation>
    <scope>NUCLEOTIDE SEQUENCE</scope>
    <source>
        <strain evidence="2">MUM 19.33</strain>
    </source>
</reference>
<protein>
    <submittedName>
        <fullName evidence="2">Uncharacterized protein</fullName>
    </submittedName>
</protein>
<dbReference type="GO" id="GO:0005737">
    <property type="term" value="C:cytoplasm"/>
    <property type="evidence" value="ECO:0007669"/>
    <property type="project" value="TreeGrafter"/>
</dbReference>
<dbReference type="Gene3D" id="3.30.1200.10">
    <property type="entry name" value="YggU-like"/>
    <property type="match status" value="1"/>
</dbReference>
<reference evidence="2" key="2">
    <citation type="submission" date="2022-07" db="EMBL/GenBank/DDBJ databases">
        <authorList>
            <person name="Goncalves M.F.M."/>
            <person name="Hilario S."/>
            <person name="Van De Peer Y."/>
            <person name="Esteves A.C."/>
            <person name="Alves A."/>
        </authorList>
    </citation>
    <scope>NUCLEOTIDE SEQUENCE</scope>
    <source>
        <strain evidence="2">MUM 19.33</strain>
    </source>
</reference>
<dbReference type="Pfam" id="PF02594">
    <property type="entry name" value="DUF167"/>
    <property type="match status" value="1"/>
</dbReference>
<dbReference type="OrthoDB" id="244097at2759"/>
<dbReference type="InterPro" id="IPR036591">
    <property type="entry name" value="YggU-like_sf"/>
</dbReference>
<organism evidence="2 3">
    <name type="scientific">Emericellopsis cladophorae</name>
    <dbReference type="NCBI Taxonomy" id="2686198"/>
    <lineage>
        <taxon>Eukaryota</taxon>
        <taxon>Fungi</taxon>
        <taxon>Dikarya</taxon>
        <taxon>Ascomycota</taxon>
        <taxon>Pezizomycotina</taxon>
        <taxon>Sordariomycetes</taxon>
        <taxon>Hypocreomycetidae</taxon>
        <taxon>Hypocreales</taxon>
        <taxon>Bionectriaceae</taxon>
        <taxon>Emericellopsis</taxon>
    </lineage>
</organism>
<accession>A0A9Q0BCN6</accession>
<dbReference type="SUPFAM" id="SSF69786">
    <property type="entry name" value="YggU-like"/>
    <property type="match status" value="1"/>
</dbReference>
<evidence type="ECO:0000313" key="3">
    <source>
        <dbReference type="Proteomes" id="UP001055219"/>
    </source>
</evidence>
<comment type="similarity">
    <text evidence="1">Belongs to the UPF0235 family.</text>
</comment>
<proteinExistence type="inferred from homology"/>
<sequence>MSTAAVRFISSKSSAIGNVHLQLFVKPNANAAREGIVSITPSAIHLAIAAQPKDGEANKAVIQLLSDVLGVPKSRLHLRRGLKSKEKTVTLDIATEDSVTSILDMLRKASAS</sequence>
<dbReference type="EMBL" id="JAGIXG020000039">
    <property type="protein sequence ID" value="KAI6779946.1"/>
    <property type="molecule type" value="Genomic_DNA"/>
</dbReference>
<dbReference type="Proteomes" id="UP001055219">
    <property type="component" value="Unassembled WGS sequence"/>
</dbReference>
<dbReference type="PANTHER" id="PTHR13420:SF7">
    <property type="entry name" value="UPF0235 PROTEIN C15ORF40"/>
    <property type="match status" value="1"/>
</dbReference>
<comment type="caution">
    <text evidence="2">The sequence shown here is derived from an EMBL/GenBank/DDBJ whole genome shotgun (WGS) entry which is preliminary data.</text>
</comment>
<dbReference type="AlphaFoldDB" id="A0A9Q0BCN6"/>
<gene>
    <name evidence="2" type="ORF">J7T54_000246</name>
</gene>
<name>A0A9Q0BCN6_9HYPO</name>
<dbReference type="SMART" id="SM01152">
    <property type="entry name" value="DUF167"/>
    <property type="match status" value="1"/>
</dbReference>
<dbReference type="NCBIfam" id="TIGR00251">
    <property type="entry name" value="DUF167 family protein"/>
    <property type="match status" value="1"/>
</dbReference>
<dbReference type="RefSeq" id="XP_051360802.1">
    <property type="nucleotide sequence ID" value="XM_051508051.1"/>
</dbReference>
<dbReference type="PANTHER" id="PTHR13420">
    <property type="entry name" value="UPF0235 PROTEIN C15ORF40"/>
    <property type="match status" value="1"/>
</dbReference>
<dbReference type="GeneID" id="75826767"/>